<dbReference type="CDD" id="cd00087">
    <property type="entry name" value="FReD"/>
    <property type="match status" value="1"/>
</dbReference>
<keyword evidence="2" id="KW-0175">Coiled coil</keyword>
<dbReference type="GO" id="GO:0005615">
    <property type="term" value="C:extracellular space"/>
    <property type="evidence" value="ECO:0007669"/>
    <property type="project" value="TreeGrafter"/>
</dbReference>
<dbReference type="SUPFAM" id="SSF56496">
    <property type="entry name" value="Fibrinogen C-terminal domain-like"/>
    <property type="match status" value="1"/>
</dbReference>
<evidence type="ECO:0000259" key="3">
    <source>
        <dbReference type="PROSITE" id="PS51406"/>
    </source>
</evidence>
<evidence type="ECO:0000256" key="2">
    <source>
        <dbReference type="SAM" id="Coils"/>
    </source>
</evidence>
<dbReference type="NCBIfam" id="NF040941">
    <property type="entry name" value="GGGWT_bact"/>
    <property type="match status" value="1"/>
</dbReference>
<reference evidence="5" key="1">
    <citation type="submission" date="2025-08" db="UniProtKB">
        <authorList>
            <consortium name="RefSeq"/>
        </authorList>
    </citation>
    <scope>IDENTIFICATION</scope>
</reference>
<protein>
    <submittedName>
        <fullName evidence="5">Microfibril-associated glycoprotein 4-like</fullName>
    </submittedName>
</protein>
<evidence type="ECO:0000313" key="4">
    <source>
        <dbReference type="Proteomes" id="UP000694845"/>
    </source>
</evidence>
<dbReference type="Gene3D" id="3.90.215.10">
    <property type="entry name" value="Gamma Fibrinogen, chain A, domain 1"/>
    <property type="match status" value="1"/>
</dbReference>
<proteinExistence type="predicted"/>
<dbReference type="OMA" id="ESNESHW"/>
<sequence length="344" mass="38614">MRYCEVMTSFQQTLVVAFMIFWVFTTNTVRARPVGRIGAEPVYQQQIIINPLEDETYSGTNCNCSTIQEIVSDVIQNTTCQLAELETNIASKVDGVSAELTDVKLQLDQIKESVSELTELLKNATVTPPRTPKDCSEAFANGVTTSGVYTIQPVDAEGPFSVYCDMETDGGGWTVFQRRQDGSVDFYRDWVSYRQGFGDLNGEFWLGNDNLHRLTAQGAYRLRVDLKDFENNSAYAEYDMFRVADGSDNYRLTVQGFSGTAGDSLSRHSNLPFTTRDSDDSTASNCAIIYTGAWWYDECHSSNLNGLYLGGQTDVYAKGVVWQDWKGYYYSLKRTEMKMKAANS</sequence>
<dbReference type="InterPro" id="IPR036056">
    <property type="entry name" value="Fibrinogen-like_C"/>
</dbReference>
<dbReference type="RefSeq" id="XP_022107416.1">
    <property type="nucleotide sequence ID" value="XM_022251724.1"/>
</dbReference>
<keyword evidence="4" id="KW-1185">Reference proteome</keyword>
<gene>
    <name evidence="5" type="primary">LOC110988333</name>
</gene>
<evidence type="ECO:0000256" key="1">
    <source>
        <dbReference type="ARBA" id="ARBA00023157"/>
    </source>
</evidence>
<dbReference type="SMART" id="SM00186">
    <property type="entry name" value="FBG"/>
    <property type="match status" value="1"/>
</dbReference>
<dbReference type="OrthoDB" id="7735550at2759"/>
<feature type="domain" description="Fibrinogen C-terminal" evidence="3">
    <location>
        <begin position="126"/>
        <end position="343"/>
    </location>
</feature>
<dbReference type="PROSITE" id="PS51406">
    <property type="entry name" value="FIBRINOGEN_C_2"/>
    <property type="match status" value="1"/>
</dbReference>
<accession>A0A8B7ZV69</accession>
<dbReference type="Pfam" id="PF00147">
    <property type="entry name" value="Fibrinogen_C"/>
    <property type="match status" value="1"/>
</dbReference>
<dbReference type="KEGG" id="aplc:110988333"/>
<dbReference type="PROSITE" id="PS00514">
    <property type="entry name" value="FIBRINOGEN_C_1"/>
    <property type="match status" value="1"/>
</dbReference>
<dbReference type="AlphaFoldDB" id="A0A8B7ZV69"/>
<dbReference type="FunFam" id="3.90.215.10:FF:000001">
    <property type="entry name" value="Tenascin isoform 1"/>
    <property type="match status" value="1"/>
</dbReference>
<feature type="coiled-coil region" evidence="2">
    <location>
        <begin position="100"/>
        <end position="127"/>
    </location>
</feature>
<dbReference type="InterPro" id="IPR014716">
    <property type="entry name" value="Fibrinogen_a/b/g_C_1"/>
</dbReference>
<keyword evidence="1" id="KW-1015">Disulfide bond</keyword>
<dbReference type="InterPro" id="IPR002181">
    <property type="entry name" value="Fibrinogen_a/b/g_C_dom"/>
</dbReference>
<dbReference type="GeneID" id="110988333"/>
<dbReference type="InterPro" id="IPR050373">
    <property type="entry name" value="Fibrinogen_C-term_domain"/>
</dbReference>
<evidence type="ECO:0000313" key="5">
    <source>
        <dbReference type="RefSeq" id="XP_022107416.1"/>
    </source>
</evidence>
<organism evidence="4 5">
    <name type="scientific">Acanthaster planci</name>
    <name type="common">Crown-of-thorns starfish</name>
    <dbReference type="NCBI Taxonomy" id="133434"/>
    <lineage>
        <taxon>Eukaryota</taxon>
        <taxon>Metazoa</taxon>
        <taxon>Echinodermata</taxon>
        <taxon>Eleutherozoa</taxon>
        <taxon>Asterozoa</taxon>
        <taxon>Asteroidea</taxon>
        <taxon>Valvatacea</taxon>
        <taxon>Valvatida</taxon>
        <taxon>Acanthasteridae</taxon>
        <taxon>Acanthaster</taxon>
    </lineage>
</organism>
<dbReference type="PANTHER" id="PTHR19143">
    <property type="entry name" value="FIBRINOGEN/TENASCIN/ANGIOPOEITIN"/>
    <property type="match status" value="1"/>
</dbReference>
<dbReference type="InterPro" id="IPR020837">
    <property type="entry name" value="Fibrinogen_CS"/>
</dbReference>
<dbReference type="Proteomes" id="UP000694845">
    <property type="component" value="Unplaced"/>
</dbReference>
<name>A0A8B7ZV69_ACAPL</name>